<dbReference type="GO" id="GO:0005524">
    <property type="term" value="F:ATP binding"/>
    <property type="evidence" value="ECO:0007669"/>
    <property type="project" value="InterPro"/>
</dbReference>
<name>A0A7L4B4X5_9CHAR</name>
<comment type="caution">
    <text evidence="2">The sequence shown here is derived from an EMBL/GenBank/DDBJ whole genome shotgun (WGS) entry which is preliminary data.</text>
</comment>
<protein>
    <submittedName>
        <fullName evidence="2">DALD3 protein</fullName>
    </submittedName>
</protein>
<dbReference type="Gene3D" id="1.10.730.10">
    <property type="entry name" value="Isoleucyl-tRNA Synthetase, Domain 1"/>
    <property type="match status" value="1"/>
</dbReference>
<dbReference type="GO" id="GO:0000049">
    <property type="term" value="F:tRNA binding"/>
    <property type="evidence" value="ECO:0007669"/>
    <property type="project" value="TreeGrafter"/>
</dbReference>
<reference evidence="2 3" key="1">
    <citation type="submission" date="2019-09" db="EMBL/GenBank/DDBJ databases">
        <title>Bird 10,000 Genomes (B10K) Project - Family phase.</title>
        <authorList>
            <person name="Zhang G."/>
        </authorList>
    </citation>
    <scope>NUCLEOTIDE SEQUENCE [LARGE SCALE GENOMIC DNA]</scope>
    <source>
        <strain evidence="2">B10K-DU-009-16</strain>
        <tissue evidence="2">Muscle</tissue>
    </source>
</reference>
<dbReference type="GO" id="GO:0106217">
    <property type="term" value="P:tRNA C3-cytosine methylation"/>
    <property type="evidence" value="ECO:0007669"/>
    <property type="project" value="TreeGrafter"/>
</dbReference>
<dbReference type="SMART" id="SM00836">
    <property type="entry name" value="DALR_1"/>
    <property type="match status" value="1"/>
</dbReference>
<dbReference type="InterPro" id="IPR037380">
    <property type="entry name" value="DALRD3"/>
</dbReference>
<sequence length="506" mass="55298">TGEGRPGLAATLQALNGALGRPEGLWVKESGARNLRHRDFLAPRAALSAAFPGGQVPADVMSGVTSLGGPGVLEVRGCQETPAGLAAQLRRPEAFRRLLGWEVLRQLRISWPSSSGGLALLDAISALKQALGRSPCAAACEQAPGAAALPEDVICKVHLKSFVEEQGLVGYDPNLDVLLVTEEKLRSLAELQQAVLQCTVSNPVALPAFRFRDLISFCQAMVCDLPCCALLQAEGQGSCCSSIVHVVSCEEEFQQQQLDLLWRILDPGAHTALQKHLVCGPVKVTNPSSPIGADQYFQLRKQQMYEASVMKYGELAEDEAWTEVIDTLTVAAIRFEMLSTAHRSQITLDLEDSSISTKGTKSGAFVMYNCARLATLFNTYQRAVERGTYPPRPPAAELNFSCLREEGEWLLLFNYLLPFPEVLQQAAQLPPPSKGIRITANTEMVCKFLIQLSMDFSSYYNRVHILGEPFPHLFDQMFARLQLLGAVRDVFHSALATLHLPPLSQI</sequence>
<feature type="domain" description="DALR anticodon binding" evidence="1">
    <location>
        <begin position="366"/>
        <end position="506"/>
    </location>
</feature>
<keyword evidence="3" id="KW-1185">Reference proteome</keyword>
<proteinExistence type="predicted"/>
<organism evidence="2 3">
    <name type="scientific">Phaetusa simplex</name>
    <name type="common">large-billed tern</name>
    <dbReference type="NCBI Taxonomy" id="297813"/>
    <lineage>
        <taxon>Eukaryota</taxon>
        <taxon>Metazoa</taxon>
        <taxon>Chordata</taxon>
        <taxon>Craniata</taxon>
        <taxon>Vertebrata</taxon>
        <taxon>Euteleostomi</taxon>
        <taxon>Archelosauria</taxon>
        <taxon>Archosauria</taxon>
        <taxon>Dinosauria</taxon>
        <taxon>Saurischia</taxon>
        <taxon>Theropoda</taxon>
        <taxon>Coelurosauria</taxon>
        <taxon>Aves</taxon>
        <taxon>Neognathae</taxon>
        <taxon>Neoaves</taxon>
        <taxon>Charadriiformes</taxon>
        <taxon>Laridae</taxon>
        <taxon>Phaetusa</taxon>
    </lineage>
</organism>
<dbReference type="Proteomes" id="UP000556165">
    <property type="component" value="Unassembled WGS sequence"/>
</dbReference>
<feature type="non-terminal residue" evidence="2">
    <location>
        <position position="1"/>
    </location>
</feature>
<dbReference type="Gene3D" id="3.40.50.620">
    <property type="entry name" value="HUPs"/>
    <property type="match status" value="1"/>
</dbReference>
<gene>
    <name evidence="2" type="primary">Dalrd3</name>
    <name evidence="2" type="ORF">PHASIM_R04575</name>
</gene>
<evidence type="ECO:0000313" key="3">
    <source>
        <dbReference type="Proteomes" id="UP000556165"/>
    </source>
</evidence>
<dbReference type="InterPro" id="IPR014729">
    <property type="entry name" value="Rossmann-like_a/b/a_fold"/>
</dbReference>
<dbReference type="SUPFAM" id="SSF47323">
    <property type="entry name" value="Anticodon-binding domain of a subclass of class I aminoacyl-tRNA synthetases"/>
    <property type="match status" value="1"/>
</dbReference>
<dbReference type="PANTHER" id="PTHR16043">
    <property type="entry name" value="DALRD3 PROTEIN"/>
    <property type="match status" value="1"/>
</dbReference>
<dbReference type="EMBL" id="VZZW01000759">
    <property type="protein sequence ID" value="NXW32995.1"/>
    <property type="molecule type" value="Genomic_DNA"/>
</dbReference>
<evidence type="ECO:0000313" key="2">
    <source>
        <dbReference type="EMBL" id="NXW32995.1"/>
    </source>
</evidence>
<accession>A0A7L4B4X5</accession>
<dbReference type="GO" id="GO:0004814">
    <property type="term" value="F:arginine-tRNA ligase activity"/>
    <property type="evidence" value="ECO:0007669"/>
    <property type="project" value="InterPro"/>
</dbReference>
<dbReference type="InterPro" id="IPR008909">
    <property type="entry name" value="DALR_anticod-bd"/>
</dbReference>
<evidence type="ECO:0000259" key="1">
    <source>
        <dbReference type="SMART" id="SM00836"/>
    </source>
</evidence>
<dbReference type="Pfam" id="PF05746">
    <property type="entry name" value="DALR_1"/>
    <property type="match status" value="1"/>
</dbReference>
<dbReference type="PANTHER" id="PTHR16043:SF1">
    <property type="entry name" value="DALR ANTICODON-BINDING DOMAIN-CONTAINING PROTEIN 3"/>
    <property type="match status" value="1"/>
</dbReference>
<feature type="non-terminal residue" evidence="2">
    <location>
        <position position="506"/>
    </location>
</feature>
<dbReference type="GO" id="GO:0006420">
    <property type="term" value="P:arginyl-tRNA aminoacylation"/>
    <property type="evidence" value="ECO:0007669"/>
    <property type="project" value="InterPro"/>
</dbReference>
<dbReference type="InterPro" id="IPR009080">
    <property type="entry name" value="tRNAsynth_Ia_anticodon-bd"/>
</dbReference>
<dbReference type="AlphaFoldDB" id="A0A7L4B4X5"/>